<name>A0A5J5EPJ8_9PEZI</name>
<dbReference type="InterPro" id="IPR003593">
    <property type="entry name" value="AAA+_ATPase"/>
</dbReference>
<evidence type="ECO:0000313" key="5">
    <source>
        <dbReference type="EMBL" id="KAA8898640.1"/>
    </source>
</evidence>
<keyword evidence="6" id="KW-1185">Reference proteome</keyword>
<dbReference type="OrthoDB" id="2110130at2759"/>
<dbReference type="Gene3D" id="3.40.50.300">
    <property type="entry name" value="P-loop containing nucleotide triphosphate hydrolases"/>
    <property type="match status" value="2"/>
</dbReference>
<dbReference type="PROSITE" id="PS50893">
    <property type="entry name" value="ABC_TRANSPORTER_2"/>
    <property type="match status" value="2"/>
</dbReference>
<dbReference type="EMBL" id="VXIS01000181">
    <property type="protein sequence ID" value="KAA8898640.1"/>
    <property type="molecule type" value="Genomic_DNA"/>
</dbReference>
<dbReference type="GO" id="GO:0016887">
    <property type="term" value="F:ATP hydrolysis activity"/>
    <property type="evidence" value="ECO:0007669"/>
    <property type="project" value="InterPro"/>
</dbReference>
<dbReference type="GO" id="GO:0005524">
    <property type="term" value="F:ATP binding"/>
    <property type="evidence" value="ECO:0007669"/>
    <property type="project" value="UniProtKB-KW"/>
</dbReference>
<dbReference type="SUPFAM" id="SSF52540">
    <property type="entry name" value="P-loop containing nucleoside triphosphate hydrolases"/>
    <property type="match status" value="2"/>
</dbReference>
<dbReference type="InterPro" id="IPR003439">
    <property type="entry name" value="ABC_transporter-like_ATP-bd"/>
</dbReference>
<evidence type="ECO:0000256" key="3">
    <source>
        <dbReference type="ARBA" id="ARBA00022840"/>
    </source>
</evidence>
<dbReference type="AlphaFoldDB" id="A0A5J5EPJ8"/>
<evidence type="ECO:0000313" key="6">
    <source>
        <dbReference type="Proteomes" id="UP000326924"/>
    </source>
</evidence>
<dbReference type="PANTHER" id="PTHR19211">
    <property type="entry name" value="ATP-BINDING TRANSPORT PROTEIN-RELATED"/>
    <property type="match status" value="1"/>
</dbReference>
<feature type="domain" description="ABC transporter" evidence="4">
    <location>
        <begin position="40"/>
        <end position="367"/>
    </location>
</feature>
<dbReference type="CDD" id="cd03221">
    <property type="entry name" value="ABCF_EF-3"/>
    <property type="match status" value="1"/>
</dbReference>
<sequence>MPREKKAQKPKAEPLLIATAQQSRFHADATDPAEVASKDLDIRGLQLAIGNREILADAELKLQYGTHYAVVGRNGVGKSTLLKALGEKHIPGMPSNLRFLLLGQTLGAAAETDTEANPSETVLEHVIRSDKQREQAMRDAKLLATAFEDTTDPTAAVKALRELRHERRIRELEEAKKLATYRSGARGLKARKELRQLEEELTISLATLQMDDSQLDGETLASETQEAAQLLSDLEASLQAMGASSADSRARTLLLGLGFPLSKIDGPISALSGGWKTRCSLACILFQPSDYLLLDEPTNFLDLAALLWLQEYLQTLSSAVLVITHDREFADAVADELLVLRDGGVEHFHGNITAYDKARRDQQLRMGRMKEAQERQKAHITRTIQGNIRAAKTSGDDKKLKQAASRQKKLDERMGLEVSAKGGRFKLNRDLVGYYTNRRDAIEVPTDDPTVKLSLPTTPPPLRFPGALVAFENFGFRYKGSKNQILRGINLAIHPGARVGIVGLNGAGKSTLLSHIVEGNEPAGTKTGSITRHPQAQIAYFNQSVVEALQALGERERNATALSLVLQTTDGKLTEQEARGLLGSLGLQGRTASDVPIALLSGGQKVRLALAQLIWSPPHLLVLDEVTTHLDADSIVALAKALNAYEGALLVVTHDRFFLRRVVEGENPYDDDDGEEEETMEWDQGRKGDVFLLEKGLLEMLGGGVAAYEKRALKAVKKIKAG</sequence>
<evidence type="ECO:0000256" key="2">
    <source>
        <dbReference type="ARBA" id="ARBA00022741"/>
    </source>
</evidence>
<dbReference type="InterPro" id="IPR017871">
    <property type="entry name" value="ABC_transporter-like_CS"/>
</dbReference>
<keyword evidence="3 5" id="KW-0067">ATP-binding</keyword>
<evidence type="ECO:0000259" key="4">
    <source>
        <dbReference type="PROSITE" id="PS50893"/>
    </source>
</evidence>
<reference evidence="5 6" key="1">
    <citation type="submission" date="2019-09" db="EMBL/GenBank/DDBJ databases">
        <title>Draft genome of the ectomycorrhizal ascomycete Sphaerosporella brunnea.</title>
        <authorList>
            <consortium name="DOE Joint Genome Institute"/>
            <person name="Benucci G.M."/>
            <person name="Marozzi G."/>
            <person name="Antonielli L."/>
            <person name="Sanchez S."/>
            <person name="Marco P."/>
            <person name="Wang X."/>
            <person name="Falini L.B."/>
            <person name="Barry K."/>
            <person name="Haridas S."/>
            <person name="Lipzen A."/>
            <person name="Labutti K."/>
            <person name="Grigoriev I.V."/>
            <person name="Murat C."/>
            <person name="Martin F."/>
            <person name="Albertini E."/>
            <person name="Donnini D."/>
            <person name="Bonito G."/>
        </authorList>
    </citation>
    <scope>NUCLEOTIDE SEQUENCE [LARGE SCALE GENOMIC DNA]</scope>
    <source>
        <strain evidence="5 6">Sb_GMNB300</strain>
    </source>
</reference>
<dbReference type="InterPro" id="IPR050611">
    <property type="entry name" value="ABCF"/>
</dbReference>
<gene>
    <name evidence="5" type="ORF">FN846DRAFT_962041</name>
</gene>
<feature type="domain" description="ABC transporter" evidence="4">
    <location>
        <begin position="469"/>
        <end position="696"/>
    </location>
</feature>
<keyword evidence="2" id="KW-0547">Nucleotide-binding</keyword>
<dbReference type="Pfam" id="PF00005">
    <property type="entry name" value="ABC_tran"/>
    <property type="match status" value="3"/>
</dbReference>
<dbReference type="Pfam" id="PF12848">
    <property type="entry name" value="ABC_tran_Xtn"/>
    <property type="match status" value="1"/>
</dbReference>
<dbReference type="PROSITE" id="PS00211">
    <property type="entry name" value="ABC_TRANSPORTER_1"/>
    <property type="match status" value="1"/>
</dbReference>
<organism evidence="5 6">
    <name type="scientific">Sphaerosporella brunnea</name>
    <dbReference type="NCBI Taxonomy" id="1250544"/>
    <lineage>
        <taxon>Eukaryota</taxon>
        <taxon>Fungi</taxon>
        <taxon>Dikarya</taxon>
        <taxon>Ascomycota</taxon>
        <taxon>Pezizomycotina</taxon>
        <taxon>Pezizomycetes</taxon>
        <taxon>Pezizales</taxon>
        <taxon>Pyronemataceae</taxon>
        <taxon>Sphaerosporella</taxon>
    </lineage>
</organism>
<proteinExistence type="predicted"/>
<keyword evidence="1" id="KW-0677">Repeat</keyword>
<dbReference type="PANTHER" id="PTHR19211:SF135">
    <property type="entry name" value="ATPASE, PUTATIVE (AFU_ORTHOLOGUE AFUA_1G16440)-RELATED"/>
    <property type="match status" value="1"/>
</dbReference>
<protein>
    <submittedName>
        <fullName evidence="5">ATP-binding cassette sub-family F member 3</fullName>
    </submittedName>
</protein>
<dbReference type="InterPro" id="IPR027417">
    <property type="entry name" value="P-loop_NTPase"/>
</dbReference>
<dbReference type="InParanoid" id="A0A5J5EPJ8"/>
<comment type="caution">
    <text evidence="5">The sequence shown here is derived from an EMBL/GenBank/DDBJ whole genome shotgun (WGS) entry which is preliminary data.</text>
</comment>
<evidence type="ECO:0000256" key="1">
    <source>
        <dbReference type="ARBA" id="ARBA00022737"/>
    </source>
</evidence>
<dbReference type="SMART" id="SM00382">
    <property type="entry name" value="AAA"/>
    <property type="match status" value="2"/>
</dbReference>
<dbReference type="Proteomes" id="UP000326924">
    <property type="component" value="Unassembled WGS sequence"/>
</dbReference>
<accession>A0A5J5EPJ8</accession>
<dbReference type="InterPro" id="IPR032781">
    <property type="entry name" value="ABC_tran_Xtn"/>
</dbReference>